<name>B4JG75_DROGR</name>
<keyword evidence="2" id="KW-1185">Reference proteome</keyword>
<accession>B4JG75</accession>
<evidence type="ECO:0000313" key="1">
    <source>
        <dbReference type="EMBL" id="EDV93642.1"/>
    </source>
</evidence>
<reference evidence="1 2" key="1">
    <citation type="journal article" date="2007" name="Nature">
        <title>Evolution of genes and genomes on the Drosophila phylogeny.</title>
        <authorList>
            <consortium name="Drosophila 12 Genomes Consortium"/>
            <person name="Clark A.G."/>
            <person name="Eisen M.B."/>
            <person name="Smith D.R."/>
            <person name="Bergman C.M."/>
            <person name="Oliver B."/>
            <person name="Markow T.A."/>
            <person name="Kaufman T.C."/>
            <person name="Kellis M."/>
            <person name="Gelbart W."/>
            <person name="Iyer V.N."/>
            <person name="Pollard D.A."/>
            <person name="Sackton T.B."/>
            <person name="Larracuente A.M."/>
            <person name="Singh N.D."/>
            <person name="Abad J.P."/>
            <person name="Abt D.N."/>
            <person name="Adryan B."/>
            <person name="Aguade M."/>
            <person name="Akashi H."/>
            <person name="Anderson W.W."/>
            <person name="Aquadro C.F."/>
            <person name="Ardell D.H."/>
            <person name="Arguello R."/>
            <person name="Artieri C.G."/>
            <person name="Barbash D.A."/>
            <person name="Barker D."/>
            <person name="Barsanti P."/>
            <person name="Batterham P."/>
            <person name="Batzoglou S."/>
            <person name="Begun D."/>
            <person name="Bhutkar A."/>
            <person name="Blanco E."/>
            <person name="Bosak S.A."/>
            <person name="Bradley R.K."/>
            <person name="Brand A.D."/>
            <person name="Brent M.R."/>
            <person name="Brooks A.N."/>
            <person name="Brown R.H."/>
            <person name="Butlin R.K."/>
            <person name="Caggese C."/>
            <person name="Calvi B.R."/>
            <person name="Bernardo de Carvalho A."/>
            <person name="Caspi A."/>
            <person name="Castrezana S."/>
            <person name="Celniker S.E."/>
            <person name="Chang J.L."/>
            <person name="Chapple C."/>
            <person name="Chatterji S."/>
            <person name="Chinwalla A."/>
            <person name="Civetta A."/>
            <person name="Clifton S.W."/>
            <person name="Comeron J.M."/>
            <person name="Costello J.C."/>
            <person name="Coyne J.A."/>
            <person name="Daub J."/>
            <person name="David R.G."/>
            <person name="Delcher A.L."/>
            <person name="Delehaunty K."/>
            <person name="Do C.B."/>
            <person name="Ebling H."/>
            <person name="Edwards K."/>
            <person name="Eickbush T."/>
            <person name="Evans J.D."/>
            <person name="Filipski A."/>
            <person name="Findeiss S."/>
            <person name="Freyhult E."/>
            <person name="Fulton L."/>
            <person name="Fulton R."/>
            <person name="Garcia A.C."/>
            <person name="Gardiner A."/>
            <person name="Garfield D.A."/>
            <person name="Garvin B.E."/>
            <person name="Gibson G."/>
            <person name="Gilbert D."/>
            <person name="Gnerre S."/>
            <person name="Godfrey J."/>
            <person name="Good R."/>
            <person name="Gotea V."/>
            <person name="Gravely B."/>
            <person name="Greenberg A.J."/>
            <person name="Griffiths-Jones S."/>
            <person name="Gross S."/>
            <person name="Guigo R."/>
            <person name="Gustafson E.A."/>
            <person name="Haerty W."/>
            <person name="Hahn M.W."/>
            <person name="Halligan D.L."/>
            <person name="Halpern A.L."/>
            <person name="Halter G.M."/>
            <person name="Han M.V."/>
            <person name="Heger A."/>
            <person name="Hillier L."/>
            <person name="Hinrichs A.S."/>
            <person name="Holmes I."/>
            <person name="Hoskins R.A."/>
            <person name="Hubisz M.J."/>
            <person name="Hultmark D."/>
            <person name="Huntley M.A."/>
            <person name="Jaffe D.B."/>
            <person name="Jagadeeshan S."/>
            <person name="Jeck W.R."/>
            <person name="Johnson J."/>
            <person name="Jones C.D."/>
            <person name="Jordan W.C."/>
            <person name="Karpen G.H."/>
            <person name="Kataoka E."/>
            <person name="Keightley P.D."/>
            <person name="Kheradpour P."/>
            <person name="Kirkness E.F."/>
            <person name="Koerich L.B."/>
            <person name="Kristiansen K."/>
            <person name="Kudrna D."/>
            <person name="Kulathinal R.J."/>
            <person name="Kumar S."/>
            <person name="Kwok R."/>
            <person name="Lander E."/>
            <person name="Langley C.H."/>
            <person name="Lapoint R."/>
            <person name="Lazzaro B.P."/>
            <person name="Lee S.J."/>
            <person name="Levesque L."/>
            <person name="Li R."/>
            <person name="Lin C.F."/>
            <person name="Lin M.F."/>
            <person name="Lindblad-Toh K."/>
            <person name="Llopart A."/>
            <person name="Long M."/>
            <person name="Low L."/>
            <person name="Lozovsky E."/>
            <person name="Lu J."/>
            <person name="Luo M."/>
            <person name="Machado C.A."/>
            <person name="Makalowski W."/>
            <person name="Marzo M."/>
            <person name="Matsuda M."/>
            <person name="Matzkin L."/>
            <person name="McAllister B."/>
            <person name="McBride C.S."/>
            <person name="McKernan B."/>
            <person name="McKernan K."/>
            <person name="Mendez-Lago M."/>
            <person name="Minx P."/>
            <person name="Mollenhauer M.U."/>
            <person name="Montooth K."/>
            <person name="Mount S.M."/>
            <person name="Mu X."/>
            <person name="Myers E."/>
            <person name="Negre B."/>
            <person name="Newfeld S."/>
            <person name="Nielsen R."/>
            <person name="Noor M.A."/>
            <person name="O'Grady P."/>
            <person name="Pachter L."/>
            <person name="Papaceit M."/>
            <person name="Parisi M.J."/>
            <person name="Parisi M."/>
            <person name="Parts L."/>
            <person name="Pedersen J.S."/>
            <person name="Pesole G."/>
            <person name="Phillippy A.M."/>
            <person name="Ponting C.P."/>
            <person name="Pop M."/>
            <person name="Porcelli D."/>
            <person name="Powell J.R."/>
            <person name="Prohaska S."/>
            <person name="Pruitt K."/>
            <person name="Puig M."/>
            <person name="Quesneville H."/>
            <person name="Ram K.R."/>
            <person name="Rand D."/>
            <person name="Rasmussen M.D."/>
            <person name="Reed L.K."/>
            <person name="Reenan R."/>
            <person name="Reily A."/>
            <person name="Remington K.A."/>
            <person name="Rieger T.T."/>
            <person name="Ritchie M.G."/>
            <person name="Robin C."/>
            <person name="Rogers Y.H."/>
            <person name="Rohde C."/>
            <person name="Rozas J."/>
            <person name="Rubenfield M.J."/>
            <person name="Ruiz A."/>
            <person name="Russo S."/>
            <person name="Salzberg S.L."/>
            <person name="Sanchez-Gracia A."/>
            <person name="Saranga D.J."/>
            <person name="Sato H."/>
            <person name="Schaeffer S.W."/>
            <person name="Schatz M.C."/>
            <person name="Schlenke T."/>
            <person name="Schwartz R."/>
            <person name="Segarra C."/>
            <person name="Singh R.S."/>
            <person name="Sirot L."/>
            <person name="Sirota M."/>
            <person name="Sisneros N.B."/>
            <person name="Smith C.D."/>
            <person name="Smith T.F."/>
            <person name="Spieth J."/>
            <person name="Stage D.E."/>
            <person name="Stark A."/>
            <person name="Stephan W."/>
            <person name="Strausberg R.L."/>
            <person name="Strempel S."/>
            <person name="Sturgill D."/>
            <person name="Sutton G."/>
            <person name="Sutton G.G."/>
            <person name="Tao W."/>
            <person name="Teichmann S."/>
            <person name="Tobari Y.N."/>
            <person name="Tomimura Y."/>
            <person name="Tsolas J.M."/>
            <person name="Valente V.L."/>
            <person name="Venter E."/>
            <person name="Venter J.C."/>
            <person name="Vicario S."/>
            <person name="Vieira F.G."/>
            <person name="Vilella A.J."/>
            <person name="Villasante A."/>
            <person name="Walenz B."/>
            <person name="Wang J."/>
            <person name="Wasserman M."/>
            <person name="Watts T."/>
            <person name="Wilson D."/>
            <person name="Wilson R.K."/>
            <person name="Wing R.A."/>
            <person name="Wolfner M.F."/>
            <person name="Wong A."/>
            <person name="Wong G.K."/>
            <person name="Wu C.I."/>
            <person name="Wu G."/>
            <person name="Yamamoto D."/>
            <person name="Yang H.P."/>
            <person name="Yang S.P."/>
            <person name="Yorke J.A."/>
            <person name="Yoshida K."/>
            <person name="Zdobnov E."/>
            <person name="Zhang P."/>
            <person name="Zhang Y."/>
            <person name="Zimin A.V."/>
            <person name="Baldwin J."/>
            <person name="Abdouelleil A."/>
            <person name="Abdulkadir J."/>
            <person name="Abebe A."/>
            <person name="Abera B."/>
            <person name="Abreu J."/>
            <person name="Acer S.C."/>
            <person name="Aftuck L."/>
            <person name="Alexander A."/>
            <person name="An P."/>
            <person name="Anderson E."/>
            <person name="Anderson S."/>
            <person name="Arachi H."/>
            <person name="Azer M."/>
            <person name="Bachantsang P."/>
            <person name="Barry A."/>
            <person name="Bayul T."/>
            <person name="Berlin A."/>
            <person name="Bessette D."/>
            <person name="Bloom T."/>
            <person name="Blye J."/>
            <person name="Boguslavskiy L."/>
            <person name="Bonnet C."/>
            <person name="Boukhgalter B."/>
            <person name="Bourzgui I."/>
            <person name="Brown A."/>
            <person name="Cahill P."/>
            <person name="Channer S."/>
            <person name="Cheshatsang Y."/>
            <person name="Chuda L."/>
            <person name="Citroen M."/>
            <person name="Collymore A."/>
            <person name="Cooke P."/>
            <person name="Costello M."/>
            <person name="D'Aco K."/>
            <person name="Daza R."/>
            <person name="De Haan G."/>
            <person name="DeGray S."/>
            <person name="DeMaso C."/>
            <person name="Dhargay N."/>
            <person name="Dooley K."/>
            <person name="Dooley E."/>
            <person name="Doricent M."/>
            <person name="Dorje P."/>
            <person name="Dorjee K."/>
            <person name="Dupes A."/>
            <person name="Elong R."/>
            <person name="Falk J."/>
            <person name="Farina A."/>
            <person name="Faro S."/>
            <person name="Ferguson D."/>
            <person name="Fisher S."/>
            <person name="Foley C.D."/>
            <person name="Franke A."/>
            <person name="Friedrich D."/>
            <person name="Gadbois L."/>
            <person name="Gearin G."/>
            <person name="Gearin C.R."/>
            <person name="Giannoukos G."/>
            <person name="Goode T."/>
            <person name="Graham J."/>
            <person name="Grandbois E."/>
            <person name="Grewal S."/>
            <person name="Gyaltsen K."/>
            <person name="Hafez N."/>
            <person name="Hagos B."/>
            <person name="Hall J."/>
            <person name="Henson C."/>
            <person name="Hollinger A."/>
            <person name="Honan T."/>
            <person name="Huard M.D."/>
            <person name="Hughes L."/>
            <person name="Hurhula B."/>
            <person name="Husby M.E."/>
            <person name="Kamat A."/>
            <person name="Kanga B."/>
            <person name="Kashin S."/>
            <person name="Khazanovich D."/>
            <person name="Kisner P."/>
            <person name="Lance K."/>
            <person name="Lara M."/>
            <person name="Lee W."/>
            <person name="Lennon N."/>
            <person name="Letendre F."/>
            <person name="LeVine R."/>
            <person name="Lipovsky A."/>
            <person name="Liu X."/>
            <person name="Liu J."/>
            <person name="Liu S."/>
            <person name="Lokyitsang T."/>
            <person name="Lokyitsang Y."/>
            <person name="Lubonja R."/>
            <person name="Lui A."/>
            <person name="MacDonald P."/>
            <person name="Magnisalis V."/>
            <person name="Maru K."/>
            <person name="Matthews C."/>
            <person name="McCusker W."/>
            <person name="McDonough S."/>
            <person name="Mehta T."/>
            <person name="Meldrim J."/>
            <person name="Meneus L."/>
            <person name="Mihai O."/>
            <person name="Mihalev A."/>
            <person name="Mihova T."/>
            <person name="Mittelman R."/>
            <person name="Mlenga V."/>
            <person name="Montmayeur A."/>
            <person name="Mulrain L."/>
            <person name="Navidi A."/>
            <person name="Naylor J."/>
            <person name="Negash T."/>
            <person name="Nguyen T."/>
            <person name="Nguyen N."/>
            <person name="Nicol R."/>
            <person name="Norbu C."/>
            <person name="Norbu N."/>
            <person name="Novod N."/>
            <person name="O'Neill B."/>
            <person name="Osman S."/>
            <person name="Markiewicz E."/>
            <person name="Oyono O.L."/>
            <person name="Patti C."/>
            <person name="Phunkhang P."/>
            <person name="Pierre F."/>
            <person name="Priest M."/>
            <person name="Raghuraman S."/>
            <person name="Rege F."/>
            <person name="Reyes R."/>
            <person name="Rise C."/>
            <person name="Rogov P."/>
            <person name="Ross K."/>
            <person name="Ryan E."/>
            <person name="Settipalli S."/>
            <person name="Shea T."/>
            <person name="Sherpa N."/>
            <person name="Shi L."/>
            <person name="Shih D."/>
            <person name="Sparrow T."/>
            <person name="Spaulding J."/>
            <person name="Stalker J."/>
            <person name="Stange-Thomann N."/>
            <person name="Stavropoulos S."/>
            <person name="Stone C."/>
            <person name="Strader C."/>
            <person name="Tesfaye S."/>
            <person name="Thomson T."/>
            <person name="Thoulutsang Y."/>
            <person name="Thoulutsang D."/>
            <person name="Topham K."/>
            <person name="Topping I."/>
            <person name="Tsamla T."/>
            <person name="Vassiliev H."/>
            <person name="Vo A."/>
            <person name="Wangchuk T."/>
            <person name="Wangdi T."/>
            <person name="Weiand M."/>
            <person name="Wilkinson J."/>
            <person name="Wilson A."/>
            <person name="Yadav S."/>
            <person name="Young G."/>
            <person name="Yu Q."/>
            <person name="Zembek L."/>
            <person name="Zhong D."/>
            <person name="Zimmer A."/>
            <person name="Zwirko Z."/>
            <person name="Jaffe D.B."/>
            <person name="Alvarez P."/>
            <person name="Brockman W."/>
            <person name="Butler J."/>
            <person name="Chin C."/>
            <person name="Gnerre S."/>
            <person name="Grabherr M."/>
            <person name="Kleber M."/>
            <person name="Mauceli E."/>
            <person name="MacCallum I."/>
        </authorList>
    </citation>
    <scope>NUCLEOTIDE SEQUENCE [LARGE SCALE GENOMIC DNA]</scope>
    <source>
        <strain evidence="2">Tucson 15287-2541.00</strain>
    </source>
</reference>
<evidence type="ECO:0000313" key="2">
    <source>
        <dbReference type="Proteomes" id="UP000001070"/>
    </source>
</evidence>
<dbReference type="HOGENOM" id="CLU_2017566_0_0_1"/>
<dbReference type="EMBL" id="CH916369">
    <property type="protein sequence ID" value="EDV93642.1"/>
    <property type="molecule type" value="Genomic_DNA"/>
</dbReference>
<organism evidence="2">
    <name type="scientific">Drosophila grimshawi</name>
    <name type="common">Hawaiian fruit fly</name>
    <name type="synonym">Idiomyia grimshawi</name>
    <dbReference type="NCBI Taxonomy" id="7222"/>
    <lineage>
        <taxon>Eukaryota</taxon>
        <taxon>Metazoa</taxon>
        <taxon>Ecdysozoa</taxon>
        <taxon>Arthropoda</taxon>
        <taxon>Hexapoda</taxon>
        <taxon>Insecta</taxon>
        <taxon>Pterygota</taxon>
        <taxon>Neoptera</taxon>
        <taxon>Endopterygota</taxon>
        <taxon>Diptera</taxon>
        <taxon>Brachycera</taxon>
        <taxon>Muscomorpha</taxon>
        <taxon>Ephydroidea</taxon>
        <taxon>Drosophilidae</taxon>
        <taxon>Drosophila</taxon>
        <taxon>Hawaiian Drosophila</taxon>
    </lineage>
</organism>
<proteinExistence type="predicted"/>
<dbReference type="AlphaFoldDB" id="B4JG75"/>
<sequence length="123" mass="14559">MRQARPKSELKLKQNQKLEMQLQLQPELQSYNIREDRFFHVRHDNTESYGPTCHMRLSINPYDFPLHQCVLNQHELWYSKAKVLDLSSSRCSKDRCQDVLSSSSNLGATIRSKFQEFLECCHL</sequence>
<gene>
    <name evidence="1" type="primary">Dgri\GH19426</name>
    <name evidence="1" type="ORF">Dgri_GH19426</name>
</gene>
<dbReference type="Proteomes" id="UP000001070">
    <property type="component" value="Unassembled WGS sequence"/>
</dbReference>
<protein>
    <submittedName>
        <fullName evidence="1">GH19426</fullName>
    </submittedName>
</protein>
<dbReference type="InParanoid" id="B4JG75"/>